<evidence type="ECO:0000256" key="16">
    <source>
        <dbReference type="ARBA" id="ARBA00029768"/>
    </source>
</evidence>
<evidence type="ECO:0000256" key="13">
    <source>
        <dbReference type="ARBA" id="ARBA00023180"/>
    </source>
</evidence>
<evidence type="ECO:0000256" key="9">
    <source>
        <dbReference type="ARBA" id="ARBA00023053"/>
    </source>
</evidence>
<feature type="transmembrane region" description="Helical" evidence="20">
    <location>
        <begin position="30"/>
        <end position="49"/>
    </location>
</feature>
<keyword evidence="14" id="KW-0739">Sodium transport</keyword>
<keyword evidence="5" id="KW-1003">Cell membrane</keyword>
<keyword evidence="9" id="KW-0915">Sodium</keyword>
<dbReference type="EMBL" id="JABVXQ010000007">
    <property type="protein sequence ID" value="KAF6099694.1"/>
    <property type="molecule type" value="Genomic_DNA"/>
</dbReference>
<evidence type="ECO:0000256" key="14">
    <source>
        <dbReference type="ARBA" id="ARBA00023201"/>
    </source>
</evidence>
<keyword evidence="8 20" id="KW-1133">Transmembrane helix</keyword>
<evidence type="ECO:0000256" key="15">
    <source>
        <dbReference type="ARBA" id="ARBA00029612"/>
    </source>
</evidence>
<gene>
    <name evidence="21" type="ORF">HJG60_011460</name>
</gene>
<evidence type="ECO:0000256" key="7">
    <source>
        <dbReference type="ARBA" id="ARBA00022847"/>
    </source>
</evidence>
<comment type="caution">
    <text evidence="21">The sequence shown here is derived from an EMBL/GenBank/DDBJ whole genome shotgun (WGS) entry which is preliminary data.</text>
</comment>
<evidence type="ECO:0000256" key="4">
    <source>
        <dbReference type="ARBA" id="ARBA00022448"/>
    </source>
</evidence>
<evidence type="ECO:0000256" key="18">
    <source>
        <dbReference type="ARBA" id="ARBA00034042"/>
    </source>
</evidence>
<evidence type="ECO:0000256" key="3">
    <source>
        <dbReference type="ARBA" id="ARBA00020024"/>
    </source>
</evidence>
<evidence type="ECO:0000256" key="1">
    <source>
        <dbReference type="ARBA" id="ARBA00004424"/>
    </source>
</evidence>
<accession>A0A834E0T0</accession>
<proteinExistence type="inferred from homology"/>
<evidence type="ECO:0000313" key="22">
    <source>
        <dbReference type="Proteomes" id="UP000664940"/>
    </source>
</evidence>
<feature type="transmembrane region" description="Helical" evidence="20">
    <location>
        <begin position="116"/>
        <end position="138"/>
    </location>
</feature>
<dbReference type="GO" id="GO:0005436">
    <property type="term" value="F:sodium:phosphate symporter activity"/>
    <property type="evidence" value="ECO:0007669"/>
    <property type="project" value="InterPro"/>
</dbReference>
<evidence type="ECO:0000256" key="10">
    <source>
        <dbReference type="ARBA" id="ARBA00023065"/>
    </source>
</evidence>
<dbReference type="InterPro" id="IPR003841">
    <property type="entry name" value="Na/Pi_transpt"/>
</dbReference>
<dbReference type="GO" id="GO:0044341">
    <property type="term" value="P:sodium-dependent phosphate transport"/>
    <property type="evidence" value="ECO:0007669"/>
    <property type="project" value="InterPro"/>
</dbReference>
<keyword evidence="11 20" id="KW-0472">Membrane</keyword>
<dbReference type="PANTHER" id="PTHR10010">
    <property type="entry name" value="SOLUTE CARRIER FAMILY 34 SODIUM PHOSPHATE , MEMBER 2-RELATED"/>
    <property type="match status" value="1"/>
</dbReference>
<comment type="similarity">
    <text evidence="2">Belongs to the SLC34A transporter family.</text>
</comment>
<evidence type="ECO:0000256" key="2">
    <source>
        <dbReference type="ARBA" id="ARBA00005808"/>
    </source>
</evidence>
<reference evidence="21 22" key="1">
    <citation type="journal article" date="2020" name="Nature">
        <title>Six reference-quality genomes reveal evolution of bat adaptations.</title>
        <authorList>
            <person name="Jebb D."/>
            <person name="Huang Z."/>
            <person name="Pippel M."/>
            <person name="Hughes G.M."/>
            <person name="Lavrichenko K."/>
            <person name="Devanna P."/>
            <person name="Winkler S."/>
            <person name="Jermiin L.S."/>
            <person name="Skirmuntt E.C."/>
            <person name="Katzourakis A."/>
            <person name="Burkitt-Gray L."/>
            <person name="Ray D.A."/>
            <person name="Sullivan K.A.M."/>
            <person name="Roscito J.G."/>
            <person name="Kirilenko B.M."/>
            <person name="Davalos L.M."/>
            <person name="Corthals A.P."/>
            <person name="Power M.L."/>
            <person name="Jones G."/>
            <person name="Ransome R.D."/>
            <person name="Dechmann D.K.N."/>
            <person name="Locatelli A.G."/>
            <person name="Puechmaille S.J."/>
            <person name="Fedrigo O."/>
            <person name="Jarvis E.D."/>
            <person name="Hiller M."/>
            <person name="Vernes S.C."/>
            <person name="Myers E.W."/>
            <person name="Teeling E.C."/>
        </authorList>
    </citation>
    <scope>NUCLEOTIDE SEQUENCE [LARGE SCALE GENOMIC DNA]</scope>
    <source>
        <strain evidence="21">Bat1K_MPI-CBG_1</strain>
    </source>
</reference>
<evidence type="ECO:0000256" key="5">
    <source>
        <dbReference type="ARBA" id="ARBA00022475"/>
    </source>
</evidence>
<evidence type="ECO:0000256" key="12">
    <source>
        <dbReference type="ARBA" id="ARBA00023157"/>
    </source>
</evidence>
<evidence type="ECO:0000313" key="21">
    <source>
        <dbReference type="EMBL" id="KAF6099694.1"/>
    </source>
</evidence>
<comment type="catalytic activity">
    <reaction evidence="18">
        <text>3 Na(+)(out) + phosphate(out) = 3 Na(+)(in) + phosphate(in)</text>
        <dbReference type="Rhea" id="RHEA:71255"/>
        <dbReference type="ChEBI" id="CHEBI:29101"/>
        <dbReference type="ChEBI" id="CHEBI:43474"/>
    </reaction>
    <physiologicalReaction direction="left-to-right" evidence="18">
        <dbReference type="Rhea" id="RHEA:71256"/>
    </physiologicalReaction>
</comment>
<evidence type="ECO:0000256" key="20">
    <source>
        <dbReference type="SAM" id="Phobius"/>
    </source>
</evidence>
<evidence type="ECO:0000256" key="19">
    <source>
        <dbReference type="ARBA" id="ARBA00034091"/>
    </source>
</evidence>
<feature type="transmembrane region" description="Helical" evidence="20">
    <location>
        <begin position="91"/>
        <end position="110"/>
    </location>
</feature>
<keyword evidence="7" id="KW-0769">Symport</keyword>
<evidence type="ECO:0000256" key="8">
    <source>
        <dbReference type="ARBA" id="ARBA00022989"/>
    </source>
</evidence>
<organism evidence="21 22">
    <name type="scientific">Phyllostomus discolor</name>
    <name type="common">pale spear-nosed bat</name>
    <dbReference type="NCBI Taxonomy" id="89673"/>
    <lineage>
        <taxon>Eukaryota</taxon>
        <taxon>Metazoa</taxon>
        <taxon>Chordata</taxon>
        <taxon>Craniata</taxon>
        <taxon>Vertebrata</taxon>
        <taxon>Euteleostomi</taxon>
        <taxon>Mammalia</taxon>
        <taxon>Eutheria</taxon>
        <taxon>Laurasiatheria</taxon>
        <taxon>Chiroptera</taxon>
        <taxon>Yangochiroptera</taxon>
        <taxon>Phyllostomidae</taxon>
        <taxon>Phyllostominae</taxon>
        <taxon>Phyllostomus</taxon>
    </lineage>
</organism>
<keyword evidence="12" id="KW-1015">Disulfide bond</keyword>
<evidence type="ECO:0000256" key="11">
    <source>
        <dbReference type="ARBA" id="ARBA00023136"/>
    </source>
</evidence>
<evidence type="ECO:0000256" key="17">
    <source>
        <dbReference type="ARBA" id="ARBA00031843"/>
    </source>
</evidence>
<keyword evidence="13" id="KW-0325">Glycoprotein</keyword>
<keyword evidence="6 20" id="KW-0812">Transmembrane</keyword>
<dbReference type="Proteomes" id="UP000664940">
    <property type="component" value="Unassembled WGS sequence"/>
</dbReference>
<name>A0A834E0T0_9CHIR</name>
<dbReference type="GO" id="GO:0031982">
    <property type="term" value="C:vesicle"/>
    <property type="evidence" value="ECO:0007669"/>
    <property type="project" value="TreeGrafter"/>
</dbReference>
<evidence type="ECO:0000256" key="6">
    <source>
        <dbReference type="ARBA" id="ARBA00022692"/>
    </source>
</evidence>
<dbReference type="GO" id="GO:0005903">
    <property type="term" value="C:brush border"/>
    <property type="evidence" value="ECO:0007669"/>
    <property type="project" value="TreeGrafter"/>
</dbReference>
<dbReference type="GO" id="GO:0016324">
    <property type="term" value="C:apical plasma membrane"/>
    <property type="evidence" value="ECO:0007669"/>
    <property type="project" value="UniProtKB-SubCell"/>
</dbReference>
<keyword evidence="4" id="KW-0813">Transport</keyword>
<sequence>MIVKLLGSVLKGQVPVVIKKTINTDLPFPFAWLTGYLAILMGAGMTFLIQSSSVFTSTMTPLIGVLRWYPIPFAHLPILLAKELGSTSAKYHWLAIFYLVIFFCPVPLTVFDLSLAGWPVLVGMGVPIILLVLLVVLLKLLQSHCPCILPSSSRPGTSCPYAFAR</sequence>
<comment type="subcellular location">
    <subcellularLocation>
        <location evidence="1">Apical cell membrane</location>
        <topology evidence="1">Multi-pass membrane protein</topology>
    </subcellularLocation>
</comment>
<keyword evidence="10" id="KW-0406">Ion transport</keyword>
<dbReference type="AlphaFoldDB" id="A0A834E0T0"/>
<comment type="function">
    <text evidence="19">Involved in actively transporting phosphate into cells via Na(+) cotransport.</text>
</comment>
<dbReference type="GO" id="GO:0030643">
    <property type="term" value="P:intracellular phosphate ion homeostasis"/>
    <property type="evidence" value="ECO:0007669"/>
    <property type="project" value="TreeGrafter"/>
</dbReference>
<protein>
    <recommendedName>
        <fullName evidence="3">Sodium-dependent phosphate transport protein 2B</fullName>
    </recommendedName>
    <alternativeName>
        <fullName evidence="17">Na(+)-dependent phosphate cotransporter 2B</fullName>
    </alternativeName>
    <alternativeName>
        <fullName evidence="15">Sodium/phosphate cotransporter 2B</fullName>
    </alternativeName>
    <alternativeName>
        <fullName evidence="16">Solute carrier family 34 member 2</fullName>
    </alternativeName>
</protein>
<dbReference type="PANTHER" id="PTHR10010:SF23">
    <property type="entry name" value="SODIUM-DEPENDENT PHOSPHATE TRANSPORT PROTEIN 2B"/>
    <property type="match status" value="1"/>
</dbReference>